<reference evidence="1 2" key="1">
    <citation type="journal article" date="2010" name="Science">
        <title>Genomic comparison of the ants Camponotus floridanus and Harpegnathos saltator.</title>
        <authorList>
            <person name="Bonasio R."/>
            <person name="Zhang G."/>
            <person name="Ye C."/>
            <person name="Mutti N.S."/>
            <person name="Fang X."/>
            <person name="Qin N."/>
            <person name="Donahue G."/>
            <person name="Yang P."/>
            <person name="Li Q."/>
            <person name="Li C."/>
            <person name="Zhang P."/>
            <person name="Huang Z."/>
            <person name="Berger S.L."/>
            <person name="Reinberg D."/>
            <person name="Wang J."/>
            <person name="Liebig J."/>
        </authorList>
    </citation>
    <scope>NUCLEOTIDE SEQUENCE [LARGE SCALE GENOMIC DNA]</scope>
    <source>
        <strain evidence="2">C129</strain>
    </source>
</reference>
<organism evidence="2">
    <name type="scientific">Camponotus floridanus</name>
    <name type="common">Florida carpenter ant</name>
    <dbReference type="NCBI Taxonomy" id="104421"/>
    <lineage>
        <taxon>Eukaryota</taxon>
        <taxon>Metazoa</taxon>
        <taxon>Ecdysozoa</taxon>
        <taxon>Arthropoda</taxon>
        <taxon>Hexapoda</taxon>
        <taxon>Insecta</taxon>
        <taxon>Pterygota</taxon>
        <taxon>Neoptera</taxon>
        <taxon>Endopterygota</taxon>
        <taxon>Hymenoptera</taxon>
        <taxon>Apocrita</taxon>
        <taxon>Aculeata</taxon>
        <taxon>Formicoidea</taxon>
        <taxon>Formicidae</taxon>
        <taxon>Formicinae</taxon>
        <taxon>Camponotus</taxon>
    </lineage>
</organism>
<gene>
    <name evidence="1" type="ORF">EAG_01820</name>
</gene>
<dbReference type="AlphaFoldDB" id="E2APZ6"/>
<keyword evidence="2" id="KW-1185">Reference proteome</keyword>
<evidence type="ECO:0000313" key="1">
    <source>
        <dbReference type="EMBL" id="EFN64483.1"/>
    </source>
</evidence>
<sequence>MDHHGNEKEATQDPGIPREEYLEYGCSRAAKIHVILHARDERLCREKKIEMSMYEAAENGKSHCCAGHKTP</sequence>
<evidence type="ECO:0000313" key="2">
    <source>
        <dbReference type="Proteomes" id="UP000000311"/>
    </source>
</evidence>
<dbReference type="EMBL" id="GL441645">
    <property type="protein sequence ID" value="EFN64483.1"/>
    <property type="molecule type" value="Genomic_DNA"/>
</dbReference>
<dbReference type="InParanoid" id="E2APZ6"/>
<accession>E2APZ6</accession>
<protein>
    <submittedName>
        <fullName evidence="1">Uncharacterized protein</fullName>
    </submittedName>
</protein>
<dbReference type="Proteomes" id="UP000000311">
    <property type="component" value="Unassembled WGS sequence"/>
</dbReference>
<proteinExistence type="predicted"/>
<name>E2APZ6_CAMFO</name>